<keyword evidence="7" id="KW-1185">Reference proteome</keyword>
<comment type="similarity">
    <text evidence="1">Belongs to the proteasome inhibitor PI31 family.</text>
</comment>
<accession>A0A813TDI0</accession>
<evidence type="ECO:0000313" key="7">
    <source>
        <dbReference type="Proteomes" id="UP000663879"/>
    </source>
</evidence>
<feature type="compositionally biased region" description="Basic residues" evidence="4">
    <location>
        <begin position="473"/>
        <end position="488"/>
    </location>
</feature>
<feature type="domain" description="PI31 proteasome regulator N-terminal" evidence="5">
    <location>
        <begin position="18"/>
        <end position="141"/>
    </location>
</feature>
<comment type="caution">
    <text evidence="6">The sequence shown here is derived from an EMBL/GenBank/DDBJ whole genome shotgun (WGS) entry which is preliminary data.</text>
</comment>
<evidence type="ECO:0000256" key="2">
    <source>
        <dbReference type="ARBA" id="ARBA00015575"/>
    </source>
</evidence>
<dbReference type="InterPro" id="IPR045128">
    <property type="entry name" value="PI31-like"/>
</dbReference>
<dbReference type="PANTHER" id="PTHR13266">
    <property type="entry name" value="PROTEASOME INHIBITOR"/>
    <property type="match status" value="1"/>
</dbReference>
<protein>
    <recommendedName>
        <fullName evidence="2">Proteasome inhibitor PI31 subunit</fullName>
    </recommendedName>
</protein>
<organism evidence="6 7">
    <name type="scientific">Brachionus calyciflorus</name>
    <dbReference type="NCBI Taxonomy" id="104777"/>
    <lineage>
        <taxon>Eukaryota</taxon>
        <taxon>Metazoa</taxon>
        <taxon>Spiralia</taxon>
        <taxon>Gnathifera</taxon>
        <taxon>Rotifera</taxon>
        <taxon>Eurotatoria</taxon>
        <taxon>Monogononta</taxon>
        <taxon>Pseudotrocha</taxon>
        <taxon>Ploima</taxon>
        <taxon>Brachionidae</taxon>
        <taxon>Brachionus</taxon>
    </lineage>
</organism>
<dbReference type="OrthoDB" id="10562442at2759"/>
<evidence type="ECO:0000256" key="3">
    <source>
        <dbReference type="ARBA" id="ARBA00022942"/>
    </source>
</evidence>
<feature type="region of interest" description="Disordered" evidence="4">
    <location>
        <begin position="773"/>
        <end position="796"/>
    </location>
</feature>
<dbReference type="GO" id="GO:0004866">
    <property type="term" value="F:endopeptidase inhibitor activity"/>
    <property type="evidence" value="ECO:0007669"/>
    <property type="project" value="InterPro"/>
</dbReference>
<evidence type="ECO:0000256" key="4">
    <source>
        <dbReference type="SAM" id="MobiDB-lite"/>
    </source>
</evidence>
<dbReference type="GO" id="GO:0070628">
    <property type="term" value="F:proteasome binding"/>
    <property type="evidence" value="ECO:0007669"/>
    <property type="project" value="InterPro"/>
</dbReference>
<dbReference type="AlphaFoldDB" id="A0A813TDI0"/>
<feature type="compositionally biased region" description="Polar residues" evidence="4">
    <location>
        <begin position="266"/>
        <end position="275"/>
    </location>
</feature>
<dbReference type="Proteomes" id="UP000663879">
    <property type="component" value="Unassembled WGS sequence"/>
</dbReference>
<evidence type="ECO:0000256" key="1">
    <source>
        <dbReference type="ARBA" id="ARBA00006405"/>
    </source>
</evidence>
<dbReference type="InterPro" id="IPR021625">
    <property type="entry name" value="PI31_Prot_N"/>
</dbReference>
<dbReference type="Gene3D" id="3.40.1000.30">
    <property type="match status" value="1"/>
</dbReference>
<proteinExistence type="inferred from homology"/>
<feature type="compositionally biased region" description="Basic residues" evidence="4">
    <location>
        <begin position="279"/>
        <end position="291"/>
    </location>
</feature>
<dbReference type="Pfam" id="PF11566">
    <property type="entry name" value="PI31_Prot_N"/>
    <property type="match status" value="1"/>
</dbReference>
<feature type="region of interest" description="Disordered" evidence="4">
    <location>
        <begin position="645"/>
        <end position="666"/>
    </location>
</feature>
<reference evidence="6" key="1">
    <citation type="submission" date="2021-02" db="EMBL/GenBank/DDBJ databases">
        <authorList>
            <person name="Nowell W R."/>
        </authorList>
    </citation>
    <scope>NUCLEOTIDE SEQUENCE</scope>
    <source>
        <strain evidence="6">Ploen Becks lab</strain>
    </source>
</reference>
<feature type="region of interest" description="Disordered" evidence="4">
    <location>
        <begin position="252"/>
        <end position="296"/>
    </location>
</feature>
<dbReference type="EMBL" id="CAJNOC010000827">
    <property type="protein sequence ID" value="CAF0807534.1"/>
    <property type="molecule type" value="Genomic_DNA"/>
</dbReference>
<gene>
    <name evidence="6" type="ORF">OXX778_LOCUS6799</name>
</gene>
<dbReference type="GO" id="GO:0000502">
    <property type="term" value="C:proteasome complex"/>
    <property type="evidence" value="ECO:0007669"/>
    <property type="project" value="UniProtKB-KW"/>
</dbReference>
<feature type="region of interest" description="Disordered" evidence="4">
    <location>
        <begin position="465"/>
        <end position="496"/>
    </location>
</feature>
<sequence length="796" mass="92298">MPSEFCHFELYYTTWYEKFTRPADPLVLFIHWAMIQNRFKCFYDNELHEQLPLNWMNLNGCYDFRYKKYDIEYRLEVYTVNDSLFVQLRNMNNMLDSTQYIKIADFIDTENYKNNSKYKMVYKDMDKLYINIKWSIDRFRTKKIVETSKIKESEIRNEKVSDDAMEIDQVEQATTCSVSSSSTQISKKSRKETKKSLGLICDILTSNFLKNPEITENSSKLKNVSSHNELVSHIKQEKAEFDLHVESYYRRYSTSSNRSNEPSVCGSGTNLSEAPSGNARKKSSKKLRPSFKKKDDALINPETQNEIVVDVVVQETPVVQSVEEPKQTEGDLLKPKINRDDKNNLERDKINRNLLFDYNPITNYFFYNKRVDQKKIDQKILEEDEFVQRAYKKFNINMNLYCEIKLIDCFRTDMFKGLKAPIKLTDDVKKKLNLNSMEVDNEYEDDVYDDDDDQYEFIDDGIDTKKKSSNTQKKSKKKQLQINKRRNNHSNGNKAKTLIVNIKKKNEARSKNSVKSSESSPLLIDSEYDDVDKSKVKENVVSDVMANFLKNGKRKRSISAESDELPNLDMAMDVTNSVKENLVDEKNECNEMEKNYMSPDARKKNNSNTEPIFKKLLFSTVTKSSISIERLDKTNESNLSINLFGKENEDADMERPSKRTKKDSNEELVDLNTSIEIKVNVNSVKEDDSVKSPKTTKTPCKTLNQTQNKTPGKTPSRLVTVFSSATPTSKFKEISNCTIDYTIDTLTPKKFYTSTQIGQAKDLSTSQIINDTLNENNPSQKLLTEEGSEENTIVRE</sequence>
<dbReference type="PANTHER" id="PTHR13266:SF1">
    <property type="entry name" value="PROTEASOME INHIBITOR PI31 SUBUNIT"/>
    <property type="match status" value="1"/>
</dbReference>
<evidence type="ECO:0000259" key="5">
    <source>
        <dbReference type="Pfam" id="PF11566"/>
    </source>
</evidence>
<feature type="compositionally biased region" description="Polar residues" evidence="4">
    <location>
        <begin position="773"/>
        <end position="782"/>
    </location>
</feature>
<evidence type="ECO:0000313" key="6">
    <source>
        <dbReference type="EMBL" id="CAF0807534.1"/>
    </source>
</evidence>
<dbReference type="GO" id="GO:0043161">
    <property type="term" value="P:proteasome-mediated ubiquitin-dependent protein catabolic process"/>
    <property type="evidence" value="ECO:0007669"/>
    <property type="project" value="InterPro"/>
</dbReference>
<feature type="compositionally biased region" description="Basic and acidic residues" evidence="4">
    <location>
        <begin position="653"/>
        <end position="665"/>
    </location>
</feature>
<name>A0A813TDI0_9BILA</name>
<keyword evidence="3" id="KW-0647">Proteasome</keyword>